<sequence>MDSLSPISPTFLSDDDHDAFLGFVEYARSSLSSSSAANGDDNGGDGDPPPWSWVVSRILKTCVAYSSGVTAAILLSDLFQAWNEQRKYLTSKKKLELVNQLKTRRARMRLPNTVTIDSIYEKHFLSPSSVLEAVIVDTFLLAGTNIYILSLGDLWSSCAIDLYLHRRFYEYVGKEGILRKGRQILLTGCCLRTAVQGSGHPRLLPTEYLVILLDEDKDEDAMLLGAQFCTYSFSSISADNIKHGASFSFYARIESIETLEPFGCTQRKQIILVDNEDVKIKFLLWGEQVLLANLFSVGSMLALDRPFVANVVNKNHEASQELCLEYGSATQIYLVPVIQHEEQVLLTSTQMKSQGLRLSGISNENQGLKASQVSLQCDSRGSIDFSKYPFRSYAMDLNDKMTGISIYGTIMDISREKNTSEAVFCLAIEDITGVIVVKLHFIGFWSLGRVGIGHTVYISGLTCSMTLQKMLEVSWFEKEPGTYFVNLSCLPALLNSSCLHKLSLLSDISNWINNTHICCVHLDKIEHNNIQALPCHNRCGCFVKERSDGSVWCSFCQCNCETGRTYSFLLHITLADESGKVLAWCVGPTAAELLQISPDEFLMLPEDERAMYLYTLQNEEFMVAIVKGKKRGDEFLLLSQEHFPEWEITRAQKCE</sequence>
<feature type="domain" description="Cell division control protein 24 OB" evidence="3">
    <location>
        <begin position="20"/>
        <end position="145"/>
    </location>
</feature>
<dbReference type="InterPro" id="IPR012340">
    <property type="entry name" value="NA-bd_OB-fold"/>
</dbReference>
<dbReference type="PANTHER" id="PTHR36033">
    <property type="entry name" value="NUCLEIC ACID-BINDING PROTEINS SUPERFAMILY"/>
    <property type="match status" value="1"/>
</dbReference>
<reference evidence="5" key="2">
    <citation type="submission" date="2025-08" db="UniProtKB">
        <authorList>
            <consortium name="RefSeq"/>
        </authorList>
    </citation>
    <scope>IDENTIFICATION</scope>
    <source>
        <tissue evidence="5">Leaf</tissue>
    </source>
</reference>
<protein>
    <submittedName>
        <fullName evidence="5">Uncharacterized protein LOC109718392</fullName>
    </submittedName>
</protein>
<dbReference type="Pfam" id="PF17244">
    <property type="entry name" value="CDC24_OB3"/>
    <property type="match status" value="1"/>
</dbReference>
<evidence type="ECO:0000259" key="1">
    <source>
        <dbReference type="Pfam" id="PF17244"/>
    </source>
</evidence>
<reference evidence="4" key="1">
    <citation type="journal article" date="2015" name="Nat. Genet.">
        <title>The pineapple genome and the evolution of CAM photosynthesis.</title>
        <authorList>
            <person name="Ming R."/>
            <person name="VanBuren R."/>
            <person name="Wai C.M."/>
            <person name="Tang H."/>
            <person name="Schatz M.C."/>
            <person name="Bowers J.E."/>
            <person name="Lyons E."/>
            <person name="Wang M.L."/>
            <person name="Chen J."/>
            <person name="Biggers E."/>
            <person name="Zhang J."/>
            <person name="Huang L."/>
            <person name="Zhang L."/>
            <person name="Miao W."/>
            <person name="Zhang J."/>
            <person name="Ye Z."/>
            <person name="Miao C."/>
            <person name="Lin Z."/>
            <person name="Wang H."/>
            <person name="Zhou H."/>
            <person name="Yim W.C."/>
            <person name="Priest H.D."/>
            <person name="Zheng C."/>
            <person name="Woodhouse M."/>
            <person name="Edger P.P."/>
            <person name="Guyot R."/>
            <person name="Guo H.B."/>
            <person name="Guo H."/>
            <person name="Zheng G."/>
            <person name="Singh R."/>
            <person name="Sharma A."/>
            <person name="Min X."/>
            <person name="Zheng Y."/>
            <person name="Lee H."/>
            <person name="Gurtowski J."/>
            <person name="Sedlazeck F.J."/>
            <person name="Harkess A."/>
            <person name="McKain M.R."/>
            <person name="Liao Z."/>
            <person name="Fang J."/>
            <person name="Liu J."/>
            <person name="Zhang X."/>
            <person name="Zhang Q."/>
            <person name="Hu W."/>
            <person name="Qin Y."/>
            <person name="Wang K."/>
            <person name="Chen L.Y."/>
            <person name="Shirley N."/>
            <person name="Lin Y.R."/>
            <person name="Liu L.Y."/>
            <person name="Hernandez A.G."/>
            <person name="Wright C.L."/>
            <person name="Bulone V."/>
            <person name="Tuskan G.A."/>
            <person name="Heath K."/>
            <person name="Zee F."/>
            <person name="Moore P.H."/>
            <person name="Sunkar R."/>
            <person name="Leebens-Mack J.H."/>
            <person name="Mockler T."/>
            <person name="Bennetzen J.L."/>
            <person name="Freeling M."/>
            <person name="Sankoff D."/>
            <person name="Paterson A.H."/>
            <person name="Zhu X."/>
            <person name="Yang X."/>
            <person name="Smith J.A."/>
            <person name="Cushman J.C."/>
            <person name="Paull R.E."/>
            <person name="Yu Q."/>
        </authorList>
    </citation>
    <scope>NUCLEOTIDE SEQUENCE [LARGE SCALE GENOMIC DNA]</scope>
    <source>
        <strain evidence="4">cv. F153</strain>
    </source>
</reference>
<keyword evidence="4" id="KW-1185">Reference proteome</keyword>
<dbReference type="Pfam" id="PF17245">
    <property type="entry name" value="CDC24_OB2"/>
    <property type="match status" value="1"/>
</dbReference>
<dbReference type="SUPFAM" id="SSF50249">
    <property type="entry name" value="Nucleic acid-binding proteins"/>
    <property type="match status" value="1"/>
</dbReference>
<dbReference type="Pfam" id="PF17246">
    <property type="entry name" value="CDC24_OB1"/>
    <property type="match status" value="1"/>
</dbReference>
<evidence type="ECO:0000259" key="3">
    <source>
        <dbReference type="Pfam" id="PF17246"/>
    </source>
</evidence>
<dbReference type="PANTHER" id="PTHR36033:SF1">
    <property type="entry name" value="NUCLEIC ACID-BINDING PROTEINS SUPERFAMILY"/>
    <property type="match status" value="1"/>
</dbReference>
<proteinExistence type="predicted"/>
<feature type="domain" description="Cell division control protein 24 OB" evidence="2">
    <location>
        <begin position="151"/>
        <end position="275"/>
    </location>
</feature>
<dbReference type="Gene3D" id="2.40.50.140">
    <property type="entry name" value="Nucleic acid-binding proteins"/>
    <property type="match status" value="1"/>
</dbReference>
<gene>
    <name evidence="5" type="primary">LOC109718392</name>
</gene>
<dbReference type="AlphaFoldDB" id="A0A6P5FX23"/>
<dbReference type="RefSeq" id="XP_020100207.1">
    <property type="nucleotide sequence ID" value="XM_020244618.1"/>
</dbReference>
<evidence type="ECO:0000313" key="4">
    <source>
        <dbReference type="Proteomes" id="UP000515123"/>
    </source>
</evidence>
<dbReference type="OrthoDB" id="10265890at2759"/>
<dbReference type="InterPro" id="IPR035203">
    <property type="entry name" value="Cdc24_OB3"/>
</dbReference>
<feature type="domain" description="Cell division control protein 24 OB" evidence="1">
    <location>
        <begin position="396"/>
        <end position="616"/>
    </location>
</feature>
<organism evidence="4 5">
    <name type="scientific">Ananas comosus</name>
    <name type="common">Pineapple</name>
    <name type="synonym">Ananas ananas</name>
    <dbReference type="NCBI Taxonomy" id="4615"/>
    <lineage>
        <taxon>Eukaryota</taxon>
        <taxon>Viridiplantae</taxon>
        <taxon>Streptophyta</taxon>
        <taxon>Embryophyta</taxon>
        <taxon>Tracheophyta</taxon>
        <taxon>Spermatophyta</taxon>
        <taxon>Magnoliopsida</taxon>
        <taxon>Liliopsida</taxon>
        <taxon>Poales</taxon>
        <taxon>Bromeliaceae</taxon>
        <taxon>Bromelioideae</taxon>
        <taxon>Ananas</taxon>
    </lineage>
</organism>
<dbReference type="InterPro" id="IPR035200">
    <property type="entry name" value="Cdc24_OB2"/>
</dbReference>
<dbReference type="GeneID" id="109718392"/>
<dbReference type="InterPro" id="IPR035201">
    <property type="entry name" value="Cdc24_OB1"/>
</dbReference>
<evidence type="ECO:0000313" key="5">
    <source>
        <dbReference type="RefSeq" id="XP_020100207.1"/>
    </source>
</evidence>
<dbReference type="Proteomes" id="UP000515123">
    <property type="component" value="Linkage group 12"/>
</dbReference>
<evidence type="ECO:0000259" key="2">
    <source>
        <dbReference type="Pfam" id="PF17245"/>
    </source>
</evidence>
<accession>A0A6P5FX23</accession>
<name>A0A6P5FX23_ANACO</name>